<protein>
    <recommendedName>
        <fullName evidence="3">OTU domain-containing protein</fullName>
    </recommendedName>
</protein>
<keyword evidence="2" id="KW-1185">Reference proteome</keyword>
<dbReference type="AlphaFoldDB" id="A0AAD9GDX3"/>
<reference evidence="1" key="1">
    <citation type="submission" date="2023-08" db="EMBL/GenBank/DDBJ databases">
        <title>Reference Genome Resource for the Citrus Pathogen Phytophthora citrophthora.</title>
        <authorList>
            <person name="Moller H."/>
            <person name="Coetzee B."/>
            <person name="Rose L.J."/>
            <person name="Van Niekerk J.M."/>
        </authorList>
    </citation>
    <scope>NUCLEOTIDE SEQUENCE</scope>
    <source>
        <strain evidence="1">STE-U-9442</strain>
    </source>
</reference>
<name>A0AAD9GDX3_9STRA</name>
<dbReference type="InterPro" id="IPR038765">
    <property type="entry name" value="Papain-like_cys_pep_sf"/>
</dbReference>
<dbReference type="Gene3D" id="3.90.70.80">
    <property type="match status" value="1"/>
</dbReference>
<evidence type="ECO:0008006" key="3">
    <source>
        <dbReference type="Google" id="ProtNLM"/>
    </source>
</evidence>
<comment type="caution">
    <text evidence="1">The sequence shown here is derived from an EMBL/GenBank/DDBJ whole genome shotgun (WGS) entry which is preliminary data.</text>
</comment>
<organism evidence="1 2">
    <name type="scientific">Phytophthora citrophthora</name>
    <dbReference type="NCBI Taxonomy" id="4793"/>
    <lineage>
        <taxon>Eukaryota</taxon>
        <taxon>Sar</taxon>
        <taxon>Stramenopiles</taxon>
        <taxon>Oomycota</taxon>
        <taxon>Peronosporomycetes</taxon>
        <taxon>Peronosporales</taxon>
        <taxon>Peronosporaceae</taxon>
        <taxon>Phytophthora</taxon>
    </lineage>
</organism>
<dbReference type="SUPFAM" id="SSF54001">
    <property type="entry name" value="Cysteine proteinases"/>
    <property type="match status" value="1"/>
</dbReference>
<gene>
    <name evidence="1" type="ORF">P3T76_010002</name>
</gene>
<evidence type="ECO:0000313" key="1">
    <source>
        <dbReference type="EMBL" id="KAK1936567.1"/>
    </source>
</evidence>
<evidence type="ECO:0000313" key="2">
    <source>
        <dbReference type="Proteomes" id="UP001259832"/>
    </source>
</evidence>
<accession>A0AAD9GDX3</accession>
<proteinExistence type="predicted"/>
<sequence>MTSQVAVEKEQVANTIPFTPRPALLIKVQRLIADSIEFTWPDTQENFVPSSTDARWESQVRADTTGAEILMQLGLHSVTTPATGNCQYYAVAMSLLDLDFDTVQHVEALEQLTRHLKEGIAEATRHGYEVEFPHDIRQTILVSTQLDVGDEELMIPETEEESNWLFQEYIRDIAHSPSTTSTYLPVELWGTEVTLRMMAKLLHQPIFVVIAPYGLQTTIDFQVYRPERVIKSGVEIDSAEQYYIPSSQYKKWFAQLQHANVKGNAPVVLLFSNSHYSRLQFAELPKDRS</sequence>
<dbReference type="EMBL" id="JASMQC010000021">
    <property type="protein sequence ID" value="KAK1936567.1"/>
    <property type="molecule type" value="Genomic_DNA"/>
</dbReference>
<dbReference type="Proteomes" id="UP001259832">
    <property type="component" value="Unassembled WGS sequence"/>
</dbReference>